<sequence length="93" mass="10274">ALVIYVYGQNNAHTWITIHGKGSTDEWVTVMLPFDTSKKPDLSLSRIMLRCYKISGTVWLQNPAIVELPASADMKSGFILKDGSIVSGHLVIK</sequence>
<name>X1CGF6_9ZZZZ</name>
<accession>X1CGF6</accession>
<organism evidence="1">
    <name type="scientific">marine sediment metagenome</name>
    <dbReference type="NCBI Taxonomy" id="412755"/>
    <lineage>
        <taxon>unclassified sequences</taxon>
        <taxon>metagenomes</taxon>
        <taxon>ecological metagenomes</taxon>
    </lineage>
</organism>
<dbReference type="AlphaFoldDB" id="X1CGF6"/>
<comment type="caution">
    <text evidence="1">The sequence shown here is derived from an EMBL/GenBank/DDBJ whole genome shotgun (WGS) entry which is preliminary data.</text>
</comment>
<proteinExistence type="predicted"/>
<protein>
    <submittedName>
        <fullName evidence="1">Uncharacterized protein</fullName>
    </submittedName>
</protein>
<feature type="non-terminal residue" evidence="1">
    <location>
        <position position="1"/>
    </location>
</feature>
<dbReference type="EMBL" id="BART01038672">
    <property type="protein sequence ID" value="GAH06732.1"/>
    <property type="molecule type" value="Genomic_DNA"/>
</dbReference>
<gene>
    <name evidence="1" type="ORF">S01H4_64007</name>
</gene>
<reference evidence="1" key="1">
    <citation type="journal article" date="2014" name="Front. Microbiol.">
        <title>High frequency of phylogenetically diverse reductive dehalogenase-homologous genes in deep subseafloor sedimentary metagenomes.</title>
        <authorList>
            <person name="Kawai M."/>
            <person name="Futagami T."/>
            <person name="Toyoda A."/>
            <person name="Takaki Y."/>
            <person name="Nishi S."/>
            <person name="Hori S."/>
            <person name="Arai W."/>
            <person name="Tsubouchi T."/>
            <person name="Morono Y."/>
            <person name="Uchiyama I."/>
            <person name="Ito T."/>
            <person name="Fujiyama A."/>
            <person name="Inagaki F."/>
            <person name="Takami H."/>
        </authorList>
    </citation>
    <scope>NUCLEOTIDE SEQUENCE</scope>
    <source>
        <strain evidence="1">Expedition CK06-06</strain>
    </source>
</reference>
<evidence type="ECO:0000313" key="1">
    <source>
        <dbReference type="EMBL" id="GAH06732.1"/>
    </source>
</evidence>